<proteinExistence type="inferred from homology"/>
<dbReference type="InterPro" id="IPR013633">
    <property type="entry name" value="NRDE-2"/>
</dbReference>
<accession>A0A8D9FIU4</accession>
<dbReference type="GO" id="GO:0071013">
    <property type="term" value="C:catalytic step 2 spliceosome"/>
    <property type="evidence" value="ECO:0007669"/>
    <property type="project" value="TreeGrafter"/>
</dbReference>
<evidence type="ECO:0000256" key="3">
    <source>
        <dbReference type="ARBA" id="ARBA00023242"/>
    </source>
</evidence>
<dbReference type="PANTHER" id="PTHR13471">
    <property type="entry name" value="TETRATRICOPEPTIDE-LIKE HELICAL"/>
    <property type="match status" value="1"/>
</dbReference>
<evidence type="ECO:0000313" key="5">
    <source>
        <dbReference type="EMBL" id="CAG6792448.1"/>
    </source>
</evidence>
<dbReference type="EMBL" id="HBUF01681711">
    <property type="protein sequence ID" value="CAG6792448.1"/>
    <property type="molecule type" value="Transcribed_RNA"/>
</dbReference>
<reference evidence="5" key="1">
    <citation type="submission" date="2021-05" db="EMBL/GenBank/DDBJ databases">
        <authorList>
            <person name="Alioto T."/>
            <person name="Alioto T."/>
            <person name="Gomez Garrido J."/>
        </authorList>
    </citation>
    <scope>NUCLEOTIDE SEQUENCE</scope>
</reference>
<feature type="region of interest" description="Disordered" evidence="4">
    <location>
        <begin position="947"/>
        <end position="982"/>
    </location>
</feature>
<feature type="compositionally biased region" description="Basic and acidic residues" evidence="4">
    <location>
        <begin position="66"/>
        <end position="75"/>
    </location>
</feature>
<feature type="region of interest" description="Disordered" evidence="4">
    <location>
        <begin position="667"/>
        <end position="689"/>
    </location>
</feature>
<dbReference type="AlphaFoldDB" id="A0A8D9FIU4"/>
<dbReference type="PANTHER" id="PTHR13471:SF0">
    <property type="entry name" value="NUCLEAR EXOSOME REGULATOR NRDE2"/>
    <property type="match status" value="1"/>
</dbReference>
<sequence>MSSPFAFDEDSDEADSVGKNIPMPPDSSSEDSESSSVSSKSAGSDEYNFDSNAFSSRIKRMKRQKDRLQDIKKQKTDLDNDVLPKRNEFNEFDDDFDDDADENAAAVAAISAYHSTRPAFCSRNLSQDSNVKPSQSYLSLDTLRVNKMATNDSVEDNQYQVSVEEDALSHTDDSLRRKREQLNKKIQAEPQNVDLWLEFIKFQDVQCSYEKLNSSGSSSSSRSLERVYADKKMSILDKALKINPGSEQLCNTRYKIMIKTQPTDRVLQELKVLLGKQRSNMYLHRQYLRLMQHNMNRNTVEALCEEYHHAIQMSERKQALSTLLEFGTFLKQAGLWEILLSVLQQYLEENLKTKNFDMGQVFELKDASEEEEQKFLDDELAWVSKLDTMELSSWVRVEQERSDAHFMPVNTILTCIDDTDRYCLPDDVLKFVRPVPSPEYLLSISLQLLKVPPLPLTHSAWVLCSLGYSDNTGDDAELLMTGHFTTLSHSDTRNCSCYISQLPDLISSPSYLAAGTVASHEKYLALILSWWQTAIPLLDECQQVPMYVWLFRFLRSLFLLPGNRIKSLYDRCKGIIKDVLKQDRLRNAVPLYVELAYFERDYGKIEDGIKVLQKLFDSSTVDSQPPSASLLSAARSMAVLMMHSHDKTETLSKYKEILCKLFRLDSSTSSTNPAAPSNSTSDPSPPSLLNTIQSGINNETSRFNPREEPYWRSLYESHSLTELILAESWLLYLGLRIDSESDSRLPESAGVYKYLTSAVERFEVCETLDYGFLVKETLAEQLCVFLAAEIHSSKASASSSSDSLRLKLKHNLSKFITLFPNNAALCHLASQYACTALASPHILPCVIHGLTVHQPVDKQSEHSELVAKVNLLLHKKWDCSCNLLSIVDRCPSSKQVYMEAIESFSLEGNEKQAMDLHTVLIEKRLRVHIPVEMVRVLCGSGNITNNHATTNTNVKEQNDSSKTTNTNDKEQNDSSKTNNTNDKEQTNRLVCIQLNCGFKPVGL</sequence>
<dbReference type="Pfam" id="PF08424">
    <property type="entry name" value="NRDE-2"/>
    <property type="match status" value="1"/>
</dbReference>
<name>A0A8D9FIU4_9HEMI</name>
<feature type="compositionally biased region" description="Low complexity" evidence="4">
    <location>
        <begin position="34"/>
        <end position="46"/>
    </location>
</feature>
<protein>
    <submittedName>
        <fullName evidence="5">Protein NRDE2 homolog</fullName>
    </submittedName>
</protein>
<keyword evidence="3" id="KW-0539">Nucleus</keyword>
<dbReference type="GO" id="GO:0031048">
    <property type="term" value="P:regulatory ncRNA-mediated heterochromatin formation"/>
    <property type="evidence" value="ECO:0007669"/>
    <property type="project" value="TreeGrafter"/>
</dbReference>
<evidence type="ECO:0000256" key="2">
    <source>
        <dbReference type="ARBA" id="ARBA00009265"/>
    </source>
</evidence>
<feature type="region of interest" description="Disordered" evidence="4">
    <location>
        <begin position="1"/>
        <end position="75"/>
    </location>
</feature>
<organism evidence="5">
    <name type="scientific">Cacopsylla melanoneura</name>
    <dbReference type="NCBI Taxonomy" id="428564"/>
    <lineage>
        <taxon>Eukaryota</taxon>
        <taxon>Metazoa</taxon>
        <taxon>Ecdysozoa</taxon>
        <taxon>Arthropoda</taxon>
        <taxon>Hexapoda</taxon>
        <taxon>Insecta</taxon>
        <taxon>Pterygota</taxon>
        <taxon>Neoptera</taxon>
        <taxon>Paraneoptera</taxon>
        <taxon>Hemiptera</taxon>
        <taxon>Sternorrhyncha</taxon>
        <taxon>Psylloidea</taxon>
        <taxon>Psyllidae</taxon>
        <taxon>Psyllinae</taxon>
        <taxon>Cacopsylla</taxon>
    </lineage>
</organism>
<comment type="subcellular location">
    <subcellularLocation>
        <location evidence="1">Nucleus</location>
    </subcellularLocation>
</comment>
<evidence type="ECO:0000256" key="1">
    <source>
        <dbReference type="ARBA" id="ARBA00004123"/>
    </source>
</evidence>
<evidence type="ECO:0000256" key="4">
    <source>
        <dbReference type="SAM" id="MobiDB-lite"/>
    </source>
</evidence>
<comment type="similarity">
    <text evidence="2">Belongs to the NRDE2 family.</text>
</comment>
<dbReference type="GO" id="GO:1902369">
    <property type="term" value="P:negative regulation of RNA catabolic process"/>
    <property type="evidence" value="ECO:0007669"/>
    <property type="project" value="TreeGrafter"/>
</dbReference>